<dbReference type="AlphaFoldDB" id="A0A8S1FA15"/>
<dbReference type="EMBL" id="CADEPM010000008">
    <property type="protein sequence ID" value="CAB3409013.1"/>
    <property type="molecule type" value="Genomic_DNA"/>
</dbReference>
<dbReference type="PROSITE" id="PS50893">
    <property type="entry name" value="ABC_TRANSPORTER_2"/>
    <property type="match status" value="1"/>
</dbReference>
<dbReference type="InterPro" id="IPR027417">
    <property type="entry name" value="P-loop_NTPase"/>
</dbReference>
<keyword evidence="1" id="KW-0472">Membrane</keyword>
<keyword evidence="1" id="KW-1133">Transmembrane helix</keyword>
<sequence length="338" mass="39005">MKQNSIFFSWILLLPFCARVIDEWSDDRKNGFFEFLMSIGVHRFEYIIAKFIFAYAVFSIISGFFWMGNMSAKLRISTAIDVPNINYLSVIDYLMMVARLRQSEMLKGDILSYLQDTDLSKVANRSLNLLSCTQKERLRVVSAFIGDADIVLIDTPTREQLPETRSALHLFIEARKTKSAIVIATYDAEEAEILSDRIVMLSEGYVVFNGPTETFLDTVHSSFEICVWPVDYFRNDQIKDIMKLVTCEDKKLRSSVKLLEMPNGKLRITIPVIYRKSLPLIWKELEQQAGNLDISYFELSRPNLHDIYTTACFEPQQYAPLANYDDFKKMVPQGIITL</sequence>
<dbReference type="PANTHER" id="PTHR19229">
    <property type="entry name" value="ATP-BINDING CASSETTE TRANSPORTER SUBFAMILY A ABCA"/>
    <property type="match status" value="1"/>
</dbReference>
<proteinExistence type="predicted"/>
<dbReference type="GO" id="GO:0016020">
    <property type="term" value="C:membrane"/>
    <property type="evidence" value="ECO:0007669"/>
    <property type="project" value="InterPro"/>
</dbReference>
<evidence type="ECO:0000256" key="2">
    <source>
        <dbReference type="SAM" id="SignalP"/>
    </source>
</evidence>
<dbReference type="GO" id="GO:0140359">
    <property type="term" value="F:ABC-type transporter activity"/>
    <property type="evidence" value="ECO:0007669"/>
    <property type="project" value="InterPro"/>
</dbReference>
<name>A0A8S1FA15_9PELO</name>
<dbReference type="Gene3D" id="3.40.50.300">
    <property type="entry name" value="P-loop containing nucleotide triphosphate hydrolases"/>
    <property type="match status" value="1"/>
</dbReference>
<feature type="chain" id="PRO_5035773835" description="ABC transporter domain-containing protein" evidence="2">
    <location>
        <begin position="21"/>
        <end position="338"/>
    </location>
</feature>
<evidence type="ECO:0000259" key="3">
    <source>
        <dbReference type="PROSITE" id="PS50893"/>
    </source>
</evidence>
<reference evidence="4 5" key="1">
    <citation type="submission" date="2020-04" db="EMBL/GenBank/DDBJ databases">
        <authorList>
            <person name="Laetsch R D."/>
            <person name="Stevens L."/>
            <person name="Kumar S."/>
            <person name="Blaxter L. M."/>
        </authorList>
    </citation>
    <scope>NUCLEOTIDE SEQUENCE [LARGE SCALE GENOMIC DNA]</scope>
</reference>
<evidence type="ECO:0000256" key="1">
    <source>
        <dbReference type="SAM" id="Phobius"/>
    </source>
</evidence>
<keyword evidence="2" id="KW-0732">Signal</keyword>
<feature type="transmembrane region" description="Helical" evidence="1">
    <location>
        <begin position="46"/>
        <end position="67"/>
    </location>
</feature>
<dbReference type="GO" id="GO:0016887">
    <property type="term" value="F:ATP hydrolysis activity"/>
    <property type="evidence" value="ECO:0007669"/>
    <property type="project" value="InterPro"/>
</dbReference>
<dbReference type="Proteomes" id="UP000494206">
    <property type="component" value="Unassembled WGS sequence"/>
</dbReference>
<dbReference type="GO" id="GO:0005319">
    <property type="term" value="F:lipid transporter activity"/>
    <property type="evidence" value="ECO:0007669"/>
    <property type="project" value="TreeGrafter"/>
</dbReference>
<keyword evidence="5" id="KW-1185">Reference proteome</keyword>
<dbReference type="GO" id="GO:0005524">
    <property type="term" value="F:ATP binding"/>
    <property type="evidence" value="ECO:0007669"/>
    <property type="project" value="InterPro"/>
</dbReference>
<feature type="signal peptide" evidence="2">
    <location>
        <begin position="1"/>
        <end position="20"/>
    </location>
</feature>
<evidence type="ECO:0000313" key="4">
    <source>
        <dbReference type="EMBL" id="CAB3409013.1"/>
    </source>
</evidence>
<organism evidence="4 5">
    <name type="scientific">Caenorhabditis bovis</name>
    <dbReference type="NCBI Taxonomy" id="2654633"/>
    <lineage>
        <taxon>Eukaryota</taxon>
        <taxon>Metazoa</taxon>
        <taxon>Ecdysozoa</taxon>
        <taxon>Nematoda</taxon>
        <taxon>Chromadorea</taxon>
        <taxon>Rhabditida</taxon>
        <taxon>Rhabditina</taxon>
        <taxon>Rhabditomorpha</taxon>
        <taxon>Rhabditoidea</taxon>
        <taxon>Rhabditidae</taxon>
        <taxon>Peloderinae</taxon>
        <taxon>Caenorhabditis</taxon>
    </lineage>
</organism>
<feature type="domain" description="ABC transporter" evidence="3">
    <location>
        <begin position="1"/>
        <end position="228"/>
    </location>
</feature>
<dbReference type="InterPro" id="IPR003439">
    <property type="entry name" value="ABC_transporter-like_ATP-bd"/>
</dbReference>
<protein>
    <recommendedName>
        <fullName evidence="3">ABC transporter domain-containing protein</fullName>
    </recommendedName>
</protein>
<dbReference type="OrthoDB" id="416154at2759"/>
<evidence type="ECO:0000313" key="5">
    <source>
        <dbReference type="Proteomes" id="UP000494206"/>
    </source>
</evidence>
<dbReference type="InterPro" id="IPR026082">
    <property type="entry name" value="ABCA"/>
</dbReference>
<gene>
    <name evidence="4" type="ORF">CBOVIS_LOCUS10720</name>
</gene>
<accession>A0A8S1FA15</accession>
<dbReference type="SUPFAM" id="SSF52540">
    <property type="entry name" value="P-loop containing nucleoside triphosphate hydrolases"/>
    <property type="match status" value="1"/>
</dbReference>
<comment type="caution">
    <text evidence="4">The sequence shown here is derived from an EMBL/GenBank/DDBJ whole genome shotgun (WGS) entry which is preliminary data.</text>
</comment>
<dbReference type="PANTHER" id="PTHR19229:SF209">
    <property type="entry name" value="ATP-BINDING CASSETTE SUB-FAMILY A MEMBER 5 ISOFORM X1"/>
    <property type="match status" value="1"/>
</dbReference>
<keyword evidence="1" id="KW-0812">Transmembrane</keyword>